<accession>A0ACC5R6X4</accession>
<comment type="caution">
    <text evidence="1">The sequence shown here is derived from an EMBL/GenBank/DDBJ whole genome shotgun (WGS) entry which is preliminary data.</text>
</comment>
<evidence type="ECO:0000313" key="1">
    <source>
        <dbReference type="EMBL" id="MBK1868323.1"/>
    </source>
</evidence>
<organism evidence="1 2">
    <name type="scientific">Taklimakanibacter albus</name>
    <dbReference type="NCBI Taxonomy" id="2800327"/>
    <lineage>
        <taxon>Bacteria</taxon>
        <taxon>Pseudomonadati</taxon>
        <taxon>Pseudomonadota</taxon>
        <taxon>Alphaproteobacteria</taxon>
        <taxon>Hyphomicrobiales</taxon>
        <taxon>Aestuariivirgaceae</taxon>
        <taxon>Taklimakanibacter</taxon>
    </lineage>
</organism>
<dbReference type="EMBL" id="JAENHL010000007">
    <property type="protein sequence ID" value="MBK1868323.1"/>
    <property type="molecule type" value="Genomic_DNA"/>
</dbReference>
<name>A0ACC5R6X4_9HYPH</name>
<dbReference type="Proteomes" id="UP000616151">
    <property type="component" value="Unassembled WGS sequence"/>
</dbReference>
<proteinExistence type="predicted"/>
<keyword evidence="2" id="KW-1185">Reference proteome</keyword>
<protein>
    <submittedName>
        <fullName evidence="1">RNA-binding protein</fullName>
    </submittedName>
</protein>
<reference evidence="1" key="1">
    <citation type="submission" date="2021-01" db="EMBL/GenBank/DDBJ databases">
        <authorList>
            <person name="Sun Q."/>
        </authorList>
    </citation>
    <scope>NUCLEOTIDE SEQUENCE</scope>
    <source>
        <strain evidence="1">YIM B02566</strain>
    </source>
</reference>
<evidence type="ECO:0000313" key="2">
    <source>
        <dbReference type="Proteomes" id="UP000616151"/>
    </source>
</evidence>
<gene>
    <name evidence="1" type="ORF">JHL16_18365</name>
</gene>
<sequence length="197" mass="20976">MSQTGTEAEEIVAERMCIVTREVMDEAQLIRFVRGPDGSVVPDLNRKLPGRGVWVGLKRTRVAEAVKRRAFSRGLGEGSVAREELPDQIGGLLRKAALAYISLAKKAGGAVAGAAKVEEMLAAGRARLVIHAVEAAQNGRQKIDAHSGPGVETLGFFTSNELDLAFGRTNVIHAAVAKGALAEKLLQAVHRIEAYEG</sequence>